<accession>A0A5C5U0D3</accession>
<organism evidence="2 3">
    <name type="scientific">Luteimonas marina</name>
    <dbReference type="NCBI Taxonomy" id="488485"/>
    <lineage>
        <taxon>Bacteria</taxon>
        <taxon>Pseudomonadati</taxon>
        <taxon>Pseudomonadota</taxon>
        <taxon>Gammaproteobacteria</taxon>
        <taxon>Lysobacterales</taxon>
        <taxon>Lysobacteraceae</taxon>
        <taxon>Luteimonas</taxon>
    </lineage>
</organism>
<evidence type="ECO:0000313" key="3">
    <source>
        <dbReference type="Proteomes" id="UP000319980"/>
    </source>
</evidence>
<dbReference type="AlphaFoldDB" id="A0A5C5U0D3"/>
<sequence>MNTELSERWLKRHPESLTRAQRRVLQSAVERTPITRNTNEAVDQRSSLGDRVADGVARFGGSRGFIIGFIACLVSWVVLNVVLPGRKTFDPDPFTFLNLLLSTVAAIQAPIIKMARNRQARHDRVDAAHDHEVNPKAEIESMALHDTLDQPSNDQLVTILDRIEALAGSIRRLEGEGSRGNDGTAGT</sequence>
<name>A0A5C5U0D3_9GAMM</name>
<gene>
    <name evidence="2" type="ORF">FQY83_13465</name>
</gene>
<dbReference type="Pfam" id="PF06210">
    <property type="entry name" value="DUF1003"/>
    <property type="match status" value="1"/>
</dbReference>
<dbReference type="EMBL" id="VOHK01000005">
    <property type="protein sequence ID" value="TWT19357.1"/>
    <property type="molecule type" value="Genomic_DNA"/>
</dbReference>
<dbReference type="PANTHER" id="PTHR41386:SF1">
    <property type="entry name" value="MEMBRANE PROTEIN"/>
    <property type="match status" value="1"/>
</dbReference>
<protein>
    <submittedName>
        <fullName evidence="2">DUF1003 domain-containing protein</fullName>
    </submittedName>
</protein>
<keyword evidence="1" id="KW-1133">Transmembrane helix</keyword>
<dbReference type="PANTHER" id="PTHR41386">
    <property type="entry name" value="INTEGRAL MEMBRANE PROTEIN-RELATED"/>
    <property type="match status" value="1"/>
</dbReference>
<evidence type="ECO:0000256" key="1">
    <source>
        <dbReference type="SAM" id="Phobius"/>
    </source>
</evidence>
<keyword evidence="1" id="KW-0472">Membrane</keyword>
<evidence type="ECO:0000313" key="2">
    <source>
        <dbReference type="EMBL" id="TWT19357.1"/>
    </source>
</evidence>
<feature type="transmembrane region" description="Helical" evidence="1">
    <location>
        <begin position="95"/>
        <end position="112"/>
    </location>
</feature>
<reference evidence="2 3" key="1">
    <citation type="journal article" date="2008" name="Int. J. Syst. Evol. Microbiol.">
        <title>Luteimonas marina sp. nov., isolated from seawater.</title>
        <authorList>
            <person name="Baik K.S."/>
            <person name="Park S.C."/>
            <person name="Kim M.S."/>
            <person name="Kim E.M."/>
            <person name="Park C."/>
            <person name="Chun J."/>
            <person name="Seong C.N."/>
        </authorList>
    </citation>
    <scope>NUCLEOTIDE SEQUENCE [LARGE SCALE GENOMIC DNA]</scope>
    <source>
        <strain evidence="2 3">FR1330</strain>
    </source>
</reference>
<dbReference type="InterPro" id="IPR010406">
    <property type="entry name" value="DUF1003"/>
</dbReference>
<dbReference type="Proteomes" id="UP000319980">
    <property type="component" value="Unassembled WGS sequence"/>
</dbReference>
<comment type="caution">
    <text evidence="2">The sequence shown here is derived from an EMBL/GenBank/DDBJ whole genome shotgun (WGS) entry which is preliminary data.</text>
</comment>
<feature type="transmembrane region" description="Helical" evidence="1">
    <location>
        <begin position="65"/>
        <end position="83"/>
    </location>
</feature>
<proteinExistence type="predicted"/>
<keyword evidence="3" id="KW-1185">Reference proteome</keyword>
<dbReference type="OrthoDB" id="9795736at2"/>
<keyword evidence="1" id="KW-0812">Transmembrane</keyword>